<dbReference type="RefSeq" id="WP_274187740.1">
    <property type="nucleotide sequence ID" value="NZ_BAABHN010000018.1"/>
</dbReference>
<dbReference type="EMBL" id="JBHSIM010000018">
    <property type="protein sequence ID" value="MFC4832447.1"/>
    <property type="molecule type" value="Genomic_DNA"/>
</dbReference>
<feature type="transmembrane region" description="Helical" evidence="1">
    <location>
        <begin position="141"/>
        <end position="159"/>
    </location>
</feature>
<feature type="transmembrane region" description="Helical" evidence="1">
    <location>
        <begin position="82"/>
        <end position="100"/>
    </location>
</feature>
<evidence type="ECO:0008006" key="4">
    <source>
        <dbReference type="Google" id="ProtNLM"/>
    </source>
</evidence>
<proteinExistence type="predicted"/>
<organism evidence="2 3">
    <name type="scientific">Actinomycetospora chibensis</name>
    <dbReference type="NCBI Taxonomy" id="663606"/>
    <lineage>
        <taxon>Bacteria</taxon>
        <taxon>Bacillati</taxon>
        <taxon>Actinomycetota</taxon>
        <taxon>Actinomycetes</taxon>
        <taxon>Pseudonocardiales</taxon>
        <taxon>Pseudonocardiaceae</taxon>
        <taxon>Actinomycetospora</taxon>
    </lineage>
</organism>
<feature type="transmembrane region" description="Helical" evidence="1">
    <location>
        <begin position="6"/>
        <end position="33"/>
    </location>
</feature>
<gene>
    <name evidence="2" type="ORF">ACFPEL_08505</name>
</gene>
<evidence type="ECO:0000256" key="1">
    <source>
        <dbReference type="SAM" id="Phobius"/>
    </source>
</evidence>
<name>A0ABV9RGI1_9PSEU</name>
<keyword evidence="1" id="KW-0472">Membrane</keyword>
<keyword evidence="3" id="KW-1185">Reference proteome</keyword>
<reference evidence="3" key="1">
    <citation type="journal article" date="2019" name="Int. J. Syst. Evol. Microbiol.">
        <title>The Global Catalogue of Microorganisms (GCM) 10K type strain sequencing project: providing services to taxonomists for standard genome sequencing and annotation.</title>
        <authorList>
            <consortium name="The Broad Institute Genomics Platform"/>
            <consortium name="The Broad Institute Genome Sequencing Center for Infectious Disease"/>
            <person name="Wu L."/>
            <person name="Ma J."/>
        </authorList>
    </citation>
    <scope>NUCLEOTIDE SEQUENCE [LARGE SCALE GENOMIC DNA]</scope>
    <source>
        <strain evidence="3">CCUG 50347</strain>
    </source>
</reference>
<comment type="caution">
    <text evidence="2">The sequence shown here is derived from an EMBL/GenBank/DDBJ whole genome shotgun (WGS) entry which is preliminary data.</text>
</comment>
<protein>
    <recommendedName>
        <fullName evidence="4">DUF1772 domain-containing protein</fullName>
    </recommendedName>
</protein>
<evidence type="ECO:0000313" key="2">
    <source>
        <dbReference type="EMBL" id="MFC4832447.1"/>
    </source>
</evidence>
<feature type="transmembrane region" description="Helical" evidence="1">
    <location>
        <begin position="54"/>
        <end position="76"/>
    </location>
</feature>
<accession>A0ABV9RGI1</accession>
<dbReference type="Proteomes" id="UP001595909">
    <property type="component" value="Unassembled WGS sequence"/>
</dbReference>
<keyword evidence="1" id="KW-1133">Transmembrane helix</keyword>
<sequence>MLATYGLIASVVATALWSGLLLMLTTVLHPLYARRDAVGFARDMHRFLPIARRSPTNYLLVVAMIVAPVVALVGLWPPPPGVPFVLTALGLALIVAGPLLTSRFGAEPNYAVILAWDPEAPPSDWREVRARYLRLNWIRGAATWTALALFVVAALWPAAS</sequence>
<keyword evidence="1" id="KW-0812">Transmembrane</keyword>
<evidence type="ECO:0000313" key="3">
    <source>
        <dbReference type="Proteomes" id="UP001595909"/>
    </source>
</evidence>